<dbReference type="CDD" id="cd00130">
    <property type="entry name" value="PAS"/>
    <property type="match status" value="1"/>
</dbReference>
<keyword evidence="9" id="KW-1185">Reference proteome</keyword>
<dbReference type="SUPFAM" id="SSF47459">
    <property type="entry name" value="HLH, helix-loop-helix DNA-binding domain"/>
    <property type="match status" value="1"/>
</dbReference>
<dbReference type="Gene3D" id="4.10.280.10">
    <property type="entry name" value="Helix-loop-helix DNA-binding domain"/>
    <property type="match status" value="1"/>
</dbReference>
<evidence type="ECO:0000313" key="8">
    <source>
        <dbReference type="EMBL" id="KAJ3607477.1"/>
    </source>
</evidence>
<dbReference type="AlphaFoldDB" id="A0A9Q0EG65"/>
<dbReference type="GO" id="GO:0005634">
    <property type="term" value="C:nucleus"/>
    <property type="evidence" value="ECO:0007669"/>
    <property type="project" value="UniProtKB-SubCell"/>
</dbReference>
<dbReference type="Pfam" id="PF08447">
    <property type="entry name" value="PAS_3"/>
    <property type="match status" value="1"/>
</dbReference>
<keyword evidence="3" id="KW-0238">DNA-binding</keyword>
<evidence type="ECO:0000256" key="1">
    <source>
        <dbReference type="ARBA" id="ARBA00004123"/>
    </source>
</evidence>
<dbReference type="SMART" id="SM00353">
    <property type="entry name" value="HLH"/>
    <property type="match status" value="1"/>
</dbReference>
<dbReference type="Pfam" id="PF23171">
    <property type="entry name" value="bHLH_HIF1A"/>
    <property type="match status" value="1"/>
</dbReference>
<dbReference type="InterPro" id="IPR035965">
    <property type="entry name" value="PAS-like_dom_sf"/>
</dbReference>
<evidence type="ECO:0000256" key="2">
    <source>
        <dbReference type="ARBA" id="ARBA00023015"/>
    </source>
</evidence>
<reference evidence="8" key="1">
    <citation type="submission" date="2022-07" db="EMBL/GenBank/DDBJ databases">
        <title>Chromosome-level genome of Muraenolepis orangiensis.</title>
        <authorList>
            <person name="Kim J."/>
        </authorList>
    </citation>
    <scope>NUCLEOTIDE SEQUENCE</scope>
    <source>
        <strain evidence="8">KU_S4_2022</strain>
        <tissue evidence="8">Muscle</tissue>
    </source>
</reference>
<comment type="subcellular location">
    <subcellularLocation>
        <location evidence="1">Nucleus</location>
    </subcellularLocation>
</comment>
<dbReference type="PANTHER" id="PTHR23043:SF8">
    <property type="entry name" value="ENDOTHELIAL PAS DOMAIN-CONTAINING PROTEIN 1"/>
    <property type="match status" value="1"/>
</dbReference>
<dbReference type="SMART" id="SM00091">
    <property type="entry name" value="PAS"/>
    <property type="match status" value="2"/>
</dbReference>
<dbReference type="PANTHER" id="PTHR23043">
    <property type="entry name" value="HYPOXIA-INDUCIBLE FACTOR 1 ALPHA"/>
    <property type="match status" value="1"/>
</dbReference>
<feature type="domain" description="BHLH" evidence="7">
    <location>
        <begin position="7"/>
        <end position="60"/>
    </location>
</feature>
<dbReference type="PROSITE" id="PS50888">
    <property type="entry name" value="BHLH"/>
    <property type="match status" value="1"/>
</dbReference>
<dbReference type="InterPro" id="IPR011598">
    <property type="entry name" value="bHLH_dom"/>
</dbReference>
<dbReference type="InterPro" id="IPR036638">
    <property type="entry name" value="HLH_DNA-bd_sf"/>
</dbReference>
<dbReference type="GO" id="GO:0071456">
    <property type="term" value="P:cellular response to hypoxia"/>
    <property type="evidence" value="ECO:0007669"/>
    <property type="project" value="TreeGrafter"/>
</dbReference>
<dbReference type="EMBL" id="JANIIK010000040">
    <property type="protein sequence ID" value="KAJ3607477.1"/>
    <property type="molecule type" value="Genomic_DNA"/>
</dbReference>
<evidence type="ECO:0000313" key="9">
    <source>
        <dbReference type="Proteomes" id="UP001148018"/>
    </source>
</evidence>
<evidence type="ECO:0000256" key="4">
    <source>
        <dbReference type="ARBA" id="ARBA00023163"/>
    </source>
</evidence>
<organism evidence="8 9">
    <name type="scientific">Muraenolepis orangiensis</name>
    <name type="common">Patagonian moray cod</name>
    <dbReference type="NCBI Taxonomy" id="630683"/>
    <lineage>
        <taxon>Eukaryota</taxon>
        <taxon>Metazoa</taxon>
        <taxon>Chordata</taxon>
        <taxon>Craniata</taxon>
        <taxon>Vertebrata</taxon>
        <taxon>Euteleostomi</taxon>
        <taxon>Actinopterygii</taxon>
        <taxon>Neopterygii</taxon>
        <taxon>Teleostei</taxon>
        <taxon>Neoteleostei</taxon>
        <taxon>Acanthomorphata</taxon>
        <taxon>Zeiogadaria</taxon>
        <taxon>Gadariae</taxon>
        <taxon>Gadiformes</taxon>
        <taxon>Muraenolepidoidei</taxon>
        <taxon>Muraenolepididae</taxon>
        <taxon>Muraenolepis</taxon>
    </lineage>
</organism>
<dbReference type="InterPro" id="IPR000014">
    <property type="entry name" value="PAS"/>
</dbReference>
<evidence type="ECO:0000256" key="3">
    <source>
        <dbReference type="ARBA" id="ARBA00023125"/>
    </source>
</evidence>
<dbReference type="SUPFAM" id="SSF55785">
    <property type="entry name" value="PYP-like sensor domain (PAS domain)"/>
    <property type="match status" value="2"/>
</dbReference>
<feature type="domain" description="PAS" evidence="6">
    <location>
        <begin position="170"/>
        <end position="218"/>
    </location>
</feature>
<dbReference type="OrthoDB" id="6021714at2759"/>
<gene>
    <name evidence="8" type="ORF">NHX12_024528</name>
</gene>
<evidence type="ECO:0000256" key="5">
    <source>
        <dbReference type="ARBA" id="ARBA00023242"/>
    </source>
</evidence>
<dbReference type="GO" id="GO:0000981">
    <property type="term" value="F:DNA-binding transcription factor activity, RNA polymerase II-specific"/>
    <property type="evidence" value="ECO:0007669"/>
    <property type="project" value="TreeGrafter"/>
</dbReference>
<keyword evidence="5" id="KW-0539">Nucleus</keyword>
<evidence type="ECO:0000259" key="6">
    <source>
        <dbReference type="PROSITE" id="PS50112"/>
    </source>
</evidence>
<evidence type="ECO:0000259" key="7">
    <source>
        <dbReference type="PROSITE" id="PS50888"/>
    </source>
</evidence>
<keyword evidence="2" id="KW-0805">Transcription regulation</keyword>
<protein>
    <submittedName>
        <fullName evidence="8">Uncharacterized protein</fullName>
    </submittedName>
</protein>
<accession>A0A9Q0EG65</accession>
<dbReference type="PROSITE" id="PS50112">
    <property type="entry name" value="PAS"/>
    <property type="match status" value="2"/>
</dbReference>
<dbReference type="Gene3D" id="3.30.450.20">
    <property type="entry name" value="PAS domain"/>
    <property type="match status" value="3"/>
</dbReference>
<feature type="domain" description="PAS" evidence="6">
    <location>
        <begin position="89"/>
        <end position="118"/>
    </location>
</feature>
<comment type="caution">
    <text evidence="8">The sequence shown here is derived from an EMBL/GenBank/DDBJ whole genome shotgun (WGS) entry which is preliminary data.</text>
</comment>
<proteinExistence type="predicted"/>
<sequence length="288" mass="32449">MKTDRERRRAVSREAARSRRKKEADVFADLSHLLPLPPDLLAHLDKPSVLRLTISYMRTSTLLITAELRSWGLTQGEADLYLGVSGGFLMVLSAKGDMVFLSDNVSEHIGLTPVDLIGHRGHGWSLERDFFVRMKSTLTLRGRTTNIKSAPWKVLHCEGRLKPQHCLDLRFTHCNHRVRALLGYSPEELLGCSLYQLCHMLDINLLARSHLNRESSSQYRMLVRGGGYVWAESHSALRRATCSPKVPSVYSQCSSLPPCIFSITYILSGVLEPSLQLSLDQSDLRHVT</sequence>
<dbReference type="Proteomes" id="UP001148018">
    <property type="component" value="Unassembled WGS sequence"/>
</dbReference>
<dbReference type="GO" id="GO:0046983">
    <property type="term" value="F:protein dimerization activity"/>
    <property type="evidence" value="ECO:0007669"/>
    <property type="project" value="InterPro"/>
</dbReference>
<keyword evidence="4" id="KW-0804">Transcription</keyword>
<name>A0A9Q0EG65_9TELE</name>
<dbReference type="InterPro" id="IPR013655">
    <property type="entry name" value="PAS_fold_3"/>
</dbReference>
<dbReference type="GO" id="GO:0000977">
    <property type="term" value="F:RNA polymerase II transcription regulatory region sequence-specific DNA binding"/>
    <property type="evidence" value="ECO:0007669"/>
    <property type="project" value="TreeGrafter"/>
</dbReference>